<proteinExistence type="inferred from homology"/>
<evidence type="ECO:0000256" key="3">
    <source>
        <dbReference type="ARBA" id="ARBA00012027"/>
    </source>
</evidence>
<dbReference type="SUPFAM" id="SSF56024">
    <property type="entry name" value="Phospholipase D/nuclease"/>
    <property type="match status" value="2"/>
</dbReference>
<comment type="similarity">
    <text evidence="2">Belongs to the phospholipase D family.</text>
</comment>
<dbReference type="InterPro" id="IPR025202">
    <property type="entry name" value="PLD-like_dom"/>
</dbReference>
<dbReference type="Gene3D" id="3.30.870.10">
    <property type="entry name" value="Endonuclease Chain A"/>
    <property type="match status" value="2"/>
</dbReference>
<keyword evidence="7" id="KW-0732">Signal</keyword>
<dbReference type="InterPro" id="IPR006311">
    <property type="entry name" value="TAT_signal"/>
</dbReference>
<dbReference type="PANTHER" id="PTHR43856:SF1">
    <property type="entry name" value="MITOCHONDRIAL CARDIOLIPIN HYDROLASE"/>
    <property type="match status" value="1"/>
</dbReference>
<name>A0ABP5EG94_9ACTN</name>
<organism evidence="9 10">
    <name type="scientific">Catenulispora subtropica</name>
    <dbReference type="NCBI Taxonomy" id="450798"/>
    <lineage>
        <taxon>Bacteria</taxon>
        <taxon>Bacillati</taxon>
        <taxon>Actinomycetota</taxon>
        <taxon>Actinomycetes</taxon>
        <taxon>Catenulisporales</taxon>
        <taxon>Catenulisporaceae</taxon>
        <taxon>Catenulispora</taxon>
    </lineage>
</organism>
<protein>
    <recommendedName>
        <fullName evidence="3">phospholipase D</fullName>
        <ecNumber evidence="3">3.1.4.4</ecNumber>
    </recommendedName>
</protein>
<accession>A0ABP5EG94</accession>
<sequence>MLRSAFRRVGLGVVAIATAAAAAVLAPAAHAAGTYNLLILPDQGESAIYDFVNSAQKSIDVTMYELRDTTVTTALVNKHKAGLPVRVILDAQHTSVNGAAYSALQAGGVSVIYSSSAFTYTHQKTITVDGATSWISTGNLDTTYYSTSRDYSVFDTDPADVAAVEQVFNADFTSTSITPADGDHLVWSPTDSQSHLLALINGATKSLDVEQEEFGDATLVNAIVSAAQRGVAVRCVLENTGGSYNTQISQVQAAGAQVTQYTSQTGYYIHAKAIVADYGTAGAKVFAGSENFSDNSLNHNRELGLILTDSGVLTGIENAFTADFTKTAGTGVTVANPGNQTGTVGTATSLQIQATDTAGGTLSYAAAGLPAGLSINASSGLISGTPTTATTATVTVTATDSTGPSGTTSFTWAITSGSTSCANANLLGDPGFENGTDAAPWTASAGVISNSSSEPAHTGSWDAWLGGTDSSTATLSQTVGLPSGCTTYTFSFWMHVDTAETSTTTAYDTLKVQVLNSAGTVLGTLYTYSNKNANTGYSQHNLSLASYAGQTVTLKLTATNDYEYPTSFVVDDTVVKTS</sequence>
<dbReference type="InterPro" id="IPR051406">
    <property type="entry name" value="PLD_domain"/>
</dbReference>
<dbReference type="CDD" id="cd09128">
    <property type="entry name" value="PLDc_unchar1_2"/>
    <property type="match status" value="1"/>
</dbReference>
<feature type="domain" description="PLD phosphodiesterase" evidence="8">
    <location>
        <begin position="265"/>
        <end position="296"/>
    </location>
</feature>
<dbReference type="InterPro" id="IPR015919">
    <property type="entry name" value="Cadherin-like_sf"/>
</dbReference>
<reference evidence="10" key="1">
    <citation type="journal article" date="2019" name="Int. J. Syst. Evol. Microbiol.">
        <title>The Global Catalogue of Microorganisms (GCM) 10K type strain sequencing project: providing services to taxonomists for standard genome sequencing and annotation.</title>
        <authorList>
            <consortium name="The Broad Institute Genomics Platform"/>
            <consortium name="The Broad Institute Genome Sequencing Center for Infectious Disease"/>
            <person name="Wu L."/>
            <person name="Ma J."/>
        </authorList>
    </citation>
    <scope>NUCLEOTIDE SEQUENCE [LARGE SCALE GENOMIC DNA]</scope>
    <source>
        <strain evidence="10">JCM 16013</strain>
    </source>
</reference>
<keyword evidence="4" id="KW-0378">Hydrolase</keyword>
<dbReference type="EC" id="3.1.4.4" evidence="3"/>
<evidence type="ECO:0000256" key="1">
    <source>
        <dbReference type="ARBA" id="ARBA00000798"/>
    </source>
</evidence>
<evidence type="ECO:0000313" key="9">
    <source>
        <dbReference type="EMBL" id="GAA1995417.1"/>
    </source>
</evidence>
<evidence type="ECO:0000256" key="5">
    <source>
        <dbReference type="ARBA" id="ARBA00022963"/>
    </source>
</evidence>
<dbReference type="InterPro" id="IPR013783">
    <property type="entry name" value="Ig-like_fold"/>
</dbReference>
<dbReference type="Gene3D" id="2.60.40.10">
    <property type="entry name" value="Immunoglobulins"/>
    <property type="match status" value="1"/>
</dbReference>
<comment type="catalytic activity">
    <reaction evidence="1">
        <text>a 1,2-diacyl-sn-glycero-3-phosphocholine + H2O = a 1,2-diacyl-sn-glycero-3-phosphate + choline + H(+)</text>
        <dbReference type="Rhea" id="RHEA:14445"/>
        <dbReference type="ChEBI" id="CHEBI:15354"/>
        <dbReference type="ChEBI" id="CHEBI:15377"/>
        <dbReference type="ChEBI" id="CHEBI:15378"/>
        <dbReference type="ChEBI" id="CHEBI:57643"/>
        <dbReference type="ChEBI" id="CHEBI:58608"/>
        <dbReference type="EC" id="3.1.4.4"/>
    </reaction>
</comment>
<dbReference type="RefSeq" id="WP_344661484.1">
    <property type="nucleotide sequence ID" value="NZ_BAAAQM010000054.1"/>
</dbReference>
<evidence type="ECO:0000256" key="7">
    <source>
        <dbReference type="SAM" id="SignalP"/>
    </source>
</evidence>
<dbReference type="Pfam" id="PF13091">
    <property type="entry name" value="PLDc_2"/>
    <property type="match status" value="2"/>
</dbReference>
<dbReference type="Pfam" id="PF05345">
    <property type="entry name" value="He_PIG"/>
    <property type="match status" value="1"/>
</dbReference>
<dbReference type="PANTHER" id="PTHR43856">
    <property type="entry name" value="CARDIOLIPIN HYDROLASE"/>
    <property type="match status" value="1"/>
</dbReference>
<dbReference type="Proteomes" id="UP001499854">
    <property type="component" value="Unassembled WGS sequence"/>
</dbReference>
<feature type="domain" description="PLD phosphodiesterase" evidence="8">
    <location>
        <begin position="117"/>
        <end position="144"/>
    </location>
</feature>
<dbReference type="PROSITE" id="PS51318">
    <property type="entry name" value="TAT"/>
    <property type="match status" value="1"/>
</dbReference>
<evidence type="ECO:0000259" key="8">
    <source>
        <dbReference type="PROSITE" id="PS50035"/>
    </source>
</evidence>
<comment type="caution">
    <text evidence="9">The sequence shown here is derived from an EMBL/GenBank/DDBJ whole genome shotgun (WGS) entry which is preliminary data.</text>
</comment>
<evidence type="ECO:0000313" key="10">
    <source>
        <dbReference type="Proteomes" id="UP001499854"/>
    </source>
</evidence>
<evidence type="ECO:0000256" key="4">
    <source>
        <dbReference type="ARBA" id="ARBA00022801"/>
    </source>
</evidence>
<keyword evidence="10" id="KW-1185">Reference proteome</keyword>
<dbReference type="EMBL" id="BAAAQM010000054">
    <property type="protein sequence ID" value="GAA1995417.1"/>
    <property type="molecule type" value="Genomic_DNA"/>
</dbReference>
<dbReference type="PROSITE" id="PS50035">
    <property type="entry name" value="PLD"/>
    <property type="match status" value="2"/>
</dbReference>
<feature type="chain" id="PRO_5047240117" description="phospholipase D" evidence="7">
    <location>
        <begin position="32"/>
        <end position="578"/>
    </location>
</feature>
<feature type="signal peptide" evidence="7">
    <location>
        <begin position="1"/>
        <end position="31"/>
    </location>
</feature>
<keyword evidence="5" id="KW-0442">Lipid degradation</keyword>
<dbReference type="SUPFAM" id="SSF49313">
    <property type="entry name" value="Cadherin-like"/>
    <property type="match status" value="1"/>
</dbReference>
<dbReference type="InterPro" id="IPR001736">
    <property type="entry name" value="PLipase_D/transphosphatidylase"/>
</dbReference>
<evidence type="ECO:0000256" key="2">
    <source>
        <dbReference type="ARBA" id="ARBA00008664"/>
    </source>
</evidence>
<evidence type="ECO:0000256" key="6">
    <source>
        <dbReference type="ARBA" id="ARBA00023098"/>
    </source>
</evidence>
<gene>
    <name evidence="9" type="ORF">GCM10009838_70270</name>
</gene>
<dbReference type="Gene3D" id="2.60.120.260">
    <property type="entry name" value="Galactose-binding domain-like"/>
    <property type="match status" value="1"/>
</dbReference>
<keyword evidence="6" id="KW-0443">Lipid metabolism</keyword>